<evidence type="ECO:0000313" key="10">
    <source>
        <dbReference type="Proteomes" id="UP001152795"/>
    </source>
</evidence>
<sequence>MQNGSGNFTTTNELCEKETEGEMVAHAVFLSAVMAFTLFGNFLVIGTVATYEKLRTVTNYFVISLAVSDVLVGLTTLPLKIDQMTHNKKWCHGMELCTSWIIADIVCNCASIWNLVLISIDRAIAISYPFHYREMITKRKACLFIALVWCGSILMAFLGMLNWTFPGKEHIFTVFSCQKGDRVYYTVAATVGFFLPLVIILISYGIVFSIALSQAKAVAATARRNSLTTVHFLREFKAGKTLAIVVGAFIVCWLPFFIILLVTFWAPLQFYEWSMRNKLAFEFVDVTFIYLLTSVNSSLNPFIYALFNTELRRGFLKFFFKIIGVKAHQQNAGDGHSGSVSYSSRRRSSTPLTFLKRNSSV</sequence>
<protein>
    <submittedName>
        <fullName evidence="9">Dopamine D2-like receptor</fullName>
    </submittedName>
</protein>
<dbReference type="Proteomes" id="UP001152795">
    <property type="component" value="Unassembled WGS sequence"/>
</dbReference>
<evidence type="ECO:0000256" key="6">
    <source>
        <dbReference type="ARBA" id="ARBA00023136"/>
    </source>
</evidence>
<keyword evidence="2" id="KW-1003">Cell membrane</keyword>
<proteinExistence type="predicted"/>
<dbReference type="OrthoDB" id="5977853at2759"/>
<keyword evidence="5" id="KW-0297">G-protein coupled receptor</keyword>
<dbReference type="AlphaFoldDB" id="A0A6S7HQP4"/>
<evidence type="ECO:0000256" key="5">
    <source>
        <dbReference type="ARBA" id="ARBA00023040"/>
    </source>
</evidence>
<name>A0A6S7HQP4_PARCT</name>
<dbReference type="Pfam" id="PF00001">
    <property type="entry name" value="7tm_1"/>
    <property type="match status" value="1"/>
</dbReference>
<reference evidence="9" key="1">
    <citation type="submission" date="2020-04" db="EMBL/GenBank/DDBJ databases">
        <authorList>
            <person name="Alioto T."/>
            <person name="Alioto T."/>
            <person name="Gomez Garrido J."/>
        </authorList>
    </citation>
    <scope>NUCLEOTIDE SEQUENCE</scope>
    <source>
        <strain evidence="9">A484AB</strain>
    </source>
</reference>
<dbReference type="InterPro" id="IPR017452">
    <property type="entry name" value="GPCR_Rhodpsn_7TM"/>
</dbReference>
<keyword evidence="7 9" id="KW-0675">Receptor</keyword>
<evidence type="ECO:0000256" key="3">
    <source>
        <dbReference type="ARBA" id="ARBA00022692"/>
    </source>
</evidence>
<comment type="subcellular location">
    <subcellularLocation>
        <location evidence="1">Cell membrane</location>
        <topology evidence="1">Multi-pass membrane protein</topology>
    </subcellularLocation>
</comment>
<dbReference type="GO" id="GO:0005886">
    <property type="term" value="C:plasma membrane"/>
    <property type="evidence" value="ECO:0007669"/>
    <property type="project" value="UniProtKB-SubCell"/>
</dbReference>
<dbReference type="InterPro" id="IPR000276">
    <property type="entry name" value="GPCR_Rhodpsn"/>
</dbReference>
<dbReference type="PRINTS" id="PR00237">
    <property type="entry name" value="GPCRRHODOPSN"/>
</dbReference>
<evidence type="ECO:0000256" key="2">
    <source>
        <dbReference type="ARBA" id="ARBA00022475"/>
    </source>
</evidence>
<keyword evidence="6" id="KW-0472">Membrane</keyword>
<accession>A0A6S7HQP4</accession>
<keyword evidence="10" id="KW-1185">Reference proteome</keyword>
<gene>
    <name evidence="9" type="ORF">PACLA_8A018957</name>
</gene>
<dbReference type="PANTHER" id="PTHR24248:SF163">
    <property type="entry name" value="HISTAMINE H2 RECEPTOR-LIKE"/>
    <property type="match status" value="1"/>
</dbReference>
<dbReference type="PANTHER" id="PTHR24248">
    <property type="entry name" value="ADRENERGIC RECEPTOR-RELATED G-PROTEIN COUPLED RECEPTOR"/>
    <property type="match status" value="1"/>
</dbReference>
<organism evidence="9 10">
    <name type="scientific">Paramuricea clavata</name>
    <name type="common">Red gorgonian</name>
    <name type="synonym">Violescent sea-whip</name>
    <dbReference type="NCBI Taxonomy" id="317549"/>
    <lineage>
        <taxon>Eukaryota</taxon>
        <taxon>Metazoa</taxon>
        <taxon>Cnidaria</taxon>
        <taxon>Anthozoa</taxon>
        <taxon>Octocorallia</taxon>
        <taxon>Malacalcyonacea</taxon>
        <taxon>Plexauridae</taxon>
        <taxon>Paramuricea</taxon>
    </lineage>
</organism>
<comment type="caution">
    <text evidence="9">The sequence shown here is derived from an EMBL/GenBank/DDBJ whole genome shotgun (WGS) entry which is preliminary data.</text>
</comment>
<evidence type="ECO:0000256" key="7">
    <source>
        <dbReference type="ARBA" id="ARBA00023170"/>
    </source>
</evidence>
<dbReference type="GO" id="GO:0004930">
    <property type="term" value="F:G protein-coupled receptor activity"/>
    <property type="evidence" value="ECO:0007669"/>
    <property type="project" value="UniProtKB-KW"/>
</dbReference>
<evidence type="ECO:0000256" key="4">
    <source>
        <dbReference type="ARBA" id="ARBA00022989"/>
    </source>
</evidence>
<keyword evidence="8" id="KW-0807">Transducer</keyword>
<dbReference type="SMART" id="SM01381">
    <property type="entry name" value="7TM_GPCR_Srsx"/>
    <property type="match status" value="1"/>
</dbReference>
<dbReference type="SUPFAM" id="SSF81321">
    <property type="entry name" value="Family A G protein-coupled receptor-like"/>
    <property type="match status" value="1"/>
</dbReference>
<dbReference type="Gene3D" id="1.20.1070.10">
    <property type="entry name" value="Rhodopsin 7-helix transmembrane proteins"/>
    <property type="match status" value="1"/>
</dbReference>
<dbReference type="EMBL" id="CACRXK020006101">
    <property type="protein sequence ID" value="CAB4008365.1"/>
    <property type="molecule type" value="Genomic_DNA"/>
</dbReference>
<dbReference type="CDD" id="cd14967">
    <property type="entry name" value="7tmA_amine_R-like"/>
    <property type="match status" value="1"/>
</dbReference>
<evidence type="ECO:0000256" key="1">
    <source>
        <dbReference type="ARBA" id="ARBA00004651"/>
    </source>
</evidence>
<keyword evidence="4" id="KW-1133">Transmembrane helix</keyword>
<dbReference type="PROSITE" id="PS50262">
    <property type="entry name" value="G_PROTEIN_RECEP_F1_2"/>
    <property type="match status" value="1"/>
</dbReference>
<evidence type="ECO:0000313" key="9">
    <source>
        <dbReference type="EMBL" id="CAB4008365.1"/>
    </source>
</evidence>
<evidence type="ECO:0000256" key="8">
    <source>
        <dbReference type="ARBA" id="ARBA00023224"/>
    </source>
</evidence>
<keyword evidence="3" id="KW-0812">Transmembrane</keyword>